<dbReference type="PRINTS" id="PR00463">
    <property type="entry name" value="EP450I"/>
</dbReference>
<dbReference type="InterPro" id="IPR001128">
    <property type="entry name" value="Cyt_P450"/>
</dbReference>
<organism evidence="10 11">
    <name type="scientific">Aspergillus neoniger (strain CBS 115656)</name>
    <dbReference type="NCBI Taxonomy" id="1448310"/>
    <lineage>
        <taxon>Eukaryota</taxon>
        <taxon>Fungi</taxon>
        <taxon>Dikarya</taxon>
        <taxon>Ascomycota</taxon>
        <taxon>Pezizomycotina</taxon>
        <taxon>Eurotiomycetes</taxon>
        <taxon>Eurotiomycetidae</taxon>
        <taxon>Eurotiales</taxon>
        <taxon>Aspergillaceae</taxon>
        <taxon>Aspergillus</taxon>
        <taxon>Aspergillus subgen. Circumdati</taxon>
    </lineage>
</organism>
<keyword evidence="11" id="KW-1185">Reference proteome</keyword>
<evidence type="ECO:0000256" key="8">
    <source>
        <dbReference type="RuleBase" id="RU000461"/>
    </source>
</evidence>
<keyword evidence="3 7" id="KW-0479">Metal-binding</keyword>
<dbReference type="PANTHER" id="PTHR24305:SF172">
    <property type="entry name" value="P450, PUTATIVE (EUROFUNG)-RELATED"/>
    <property type="match status" value="1"/>
</dbReference>
<dbReference type="InterPro" id="IPR002401">
    <property type="entry name" value="Cyt_P450_E_grp-I"/>
</dbReference>
<dbReference type="Pfam" id="PF00067">
    <property type="entry name" value="p450"/>
    <property type="match status" value="1"/>
</dbReference>
<keyword evidence="4 8" id="KW-0560">Oxidoreductase</keyword>
<keyword evidence="9" id="KW-0472">Membrane</keyword>
<feature type="binding site" description="axial binding residue" evidence="7">
    <location>
        <position position="467"/>
    </location>
    <ligand>
        <name>heme</name>
        <dbReference type="ChEBI" id="CHEBI:30413"/>
    </ligand>
    <ligandPart>
        <name>Fe</name>
        <dbReference type="ChEBI" id="CHEBI:18248"/>
    </ligandPart>
</feature>
<keyword evidence="9" id="KW-1133">Transmembrane helix</keyword>
<evidence type="ECO:0000313" key="10">
    <source>
        <dbReference type="EMBL" id="PYH35478.1"/>
    </source>
</evidence>
<evidence type="ECO:0000256" key="6">
    <source>
        <dbReference type="ARBA" id="ARBA00023033"/>
    </source>
</evidence>
<evidence type="ECO:0000256" key="4">
    <source>
        <dbReference type="ARBA" id="ARBA00023002"/>
    </source>
</evidence>
<sequence length="520" mass="59132">MFPIRQLGAEGRIMYKEIIVVVNILIVLRAVLAPIYTYLRDPRGLKRFPGVSVSPLTDLWGLWKQYLRTRTVAVRKAHLKYGSIVRVGPSHVSFSTAEAIRDIYGHGTPALKDDFYQTFNSTHLNVSDAQDRDIHSIKRKRFAIAFSQKRIVELEPVVQDHLQRVFRILDSSKGEEVDMKQIMVHLMYNLIFVTFFHHDPHFIERGSTSVTIKTPSGSPYKGEIHHLLTSALHISTSLGWAPKLRAMLKHLTCWHSGWKHGTQLQHVTTHFVRERVNMDIERVDAGLPPLDDLMTTLLWDRNREHPLCLELGELVTEAQNLFSAAGGNTEIALTNIVWYLASNPHVVRRLRAELADALPPHNDSSNPISYDLVKNLPYLRACIDEGLRLRPSIPGGLPRVVPKGGMRVSGEWLDEGTTVSVSTYTVHRDPDIFGTDSERYIPERWLQPGSRDMQRGFLAFSQGGRGCLGRNVAYFQMQLIIAALVWRYDLTLREEGWVLETMETFSAHTGSLPVVVTRRE</sequence>
<dbReference type="CDD" id="cd11061">
    <property type="entry name" value="CYP67-like"/>
    <property type="match status" value="1"/>
</dbReference>
<name>A0A318Z5L9_ASPNB</name>
<evidence type="ECO:0000256" key="7">
    <source>
        <dbReference type="PIRSR" id="PIRSR602401-1"/>
    </source>
</evidence>
<dbReference type="InterPro" id="IPR050121">
    <property type="entry name" value="Cytochrome_P450_monoxygenase"/>
</dbReference>
<dbReference type="Proteomes" id="UP000247647">
    <property type="component" value="Unassembled WGS sequence"/>
</dbReference>
<dbReference type="SUPFAM" id="SSF48264">
    <property type="entry name" value="Cytochrome P450"/>
    <property type="match status" value="1"/>
</dbReference>
<evidence type="ECO:0000256" key="3">
    <source>
        <dbReference type="ARBA" id="ARBA00022723"/>
    </source>
</evidence>
<evidence type="ECO:0000256" key="2">
    <source>
        <dbReference type="ARBA" id="ARBA00010617"/>
    </source>
</evidence>
<comment type="cofactor">
    <cofactor evidence="1 7">
        <name>heme</name>
        <dbReference type="ChEBI" id="CHEBI:30413"/>
    </cofactor>
</comment>
<evidence type="ECO:0000313" key="11">
    <source>
        <dbReference type="Proteomes" id="UP000247647"/>
    </source>
</evidence>
<dbReference type="AlphaFoldDB" id="A0A318Z5L9"/>
<dbReference type="RefSeq" id="XP_025480956.1">
    <property type="nucleotide sequence ID" value="XM_025626671.1"/>
</dbReference>
<dbReference type="GO" id="GO:0020037">
    <property type="term" value="F:heme binding"/>
    <property type="evidence" value="ECO:0007669"/>
    <property type="project" value="InterPro"/>
</dbReference>
<keyword evidence="9" id="KW-0812">Transmembrane</keyword>
<dbReference type="GO" id="GO:0016705">
    <property type="term" value="F:oxidoreductase activity, acting on paired donors, with incorporation or reduction of molecular oxygen"/>
    <property type="evidence" value="ECO:0007669"/>
    <property type="project" value="InterPro"/>
</dbReference>
<dbReference type="GeneID" id="37129127"/>
<dbReference type="PROSITE" id="PS00086">
    <property type="entry name" value="CYTOCHROME_P450"/>
    <property type="match status" value="1"/>
</dbReference>
<dbReference type="InterPro" id="IPR036396">
    <property type="entry name" value="Cyt_P450_sf"/>
</dbReference>
<dbReference type="Gene3D" id="1.10.630.10">
    <property type="entry name" value="Cytochrome P450"/>
    <property type="match status" value="1"/>
</dbReference>
<dbReference type="PRINTS" id="PR00385">
    <property type="entry name" value="P450"/>
</dbReference>
<reference evidence="10" key="1">
    <citation type="submission" date="2016-12" db="EMBL/GenBank/DDBJ databases">
        <title>The genomes of Aspergillus section Nigri reveals drivers in fungal speciation.</title>
        <authorList>
            <consortium name="DOE Joint Genome Institute"/>
            <person name="Vesth T.C."/>
            <person name="Nybo J."/>
            <person name="Theobald S."/>
            <person name="Brandl J."/>
            <person name="Frisvad J.C."/>
            <person name="Nielsen K.F."/>
            <person name="Lyhne E.K."/>
            <person name="Kogle M.E."/>
            <person name="Kuo A."/>
            <person name="Riley R."/>
            <person name="Clum A."/>
            <person name="Nolan M."/>
            <person name="Lipzen A."/>
            <person name="Salamov A."/>
            <person name="Henrissat B."/>
            <person name="Wiebenga A."/>
            <person name="De Vries R.P."/>
            <person name="Grigoriev I.V."/>
            <person name="Mortensen U.H."/>
            <person name="Andersen M.R."/>
            <person name="Baker S.E."/>
        </authorList>
    </citation>
    <scope>NUCLEOTIDE SEQUENCE [LARGE SCALE GENOMIC DNA]</scope>
    <source>
        <strain evidence="10">CBS 115656</strain>
    </source>
</reference>
<dbReference type="GO" id="GO:0005506">
    <property type="term" value="F:iron ion binding"/>
    <property type="evidence" value="ECO:0007669"/>
    <property type="project" value="InterPro"/>
</dbReference>
<comment type="similarity">
    <text evidence="2 8">Belongs to the cytochrome P450 family.</text>
</comment>
<dbReference type="GO" id="GO:0004497">
    <property type="term" value="F:monooxygenase activity"/>
    <property type="evidence" value="ECO:0007669"/>
    <property type="project" value="UniProtKB-KW"/>
</dbReference>
<evidence type="ECO:0000256" key="9">
    <source>
        <dbReference type="SAM" id="Phobius"/>
    </source>
</evidence>
<keyword evidence="7 8" id="KW-0349">Heme</keyword>
<keyword evidence="5 7" id="KW-0408">Iron</keyword>
<dbReference type="OrthoDB" id="2789670at2759"/>
<accession>A0A318Z5L9</accession>
<protein>
    <submittedName>
        <fullName evidence="10">Cytochrome P450</fullName>
    </submittedName>
</protein>
<evidence type="ECO:0000256" key="5">
    <source>
        <dbReference type="ARBA" id="ARBA00023004"/>
    </source>
</evidence>
<dbReference type="InterPro" id="IPR017972">
    <property type="entry name" value="Cyt_P450_CS"/>
</dbReference>
<proteinExistence type="inferred from homology"/>
<evidence type="ECO:0000256" key="1">
    <source>
        <dbReference type="ARBA" id="ARBA00001971"/>
    </source>
</evidence>
<keyword evidence="6 8" id="KW-0503">Monooxygenase</keyword>
<dbReference type="PANTHER" id="PTHR24305">
    <property type="entry name" value="CYTOCHROME P450"/>
    <property type="match status" value="1"/>
</dbReference>
<gene>
    <name evidence="10" type="ORF">BO87DRAFT_415137</name>
</gene>
<feature type="transmembrane region" description="Helical" evidence="9">
    <location>
        <begin position="20"/>
        <end position="39"/>
    </location>
</feature>
<dbReference type="EMBL" id="KZ821456">
    <property type="protein sequence ID" value="PYH35478.1"/>
    <property type="molecule type" value="Genomic_DNA"/>
</dbReference>